<evidence type="ECO:0000313" key="13">
    <source>
        <dbReference type="EMBL" id="AIV03906.1"/>
    </source>
</evidence>
<evidence type="ECO:0000256" key="1">
    <source>
        <dbReference type="ARBA" id="ARBA00005206"/>
    </source>
</evidence>
<evidence type="ECO:0000313" key="14">
    <source>
        <dbReference type="Proteomes" id="UP000030066"/>
    </source>
</evidence>
<dbReference type="SUPFAM" id="SSF52283">
    <property type="entry name" value="Formate/glycerate dehydrogenase catalytic domain-like"/>
    <property type="match status" value="1"/>
</dbReference>
<dbReference type="AlphaFoldDB" id="A0A097STI1"/>
<evidence type="ECO:0000256" key="7">
    <source>
        <dbReference type="PIRNR" id="PIRNR000183"/>
    </source>
</evidence>
<dbReference type="InterPro" id="IPR008143">
    <property type="entry name" value="Ala_DH/PNT_CS2"/>
</dbReference>
<evidence type="ECO:0000259" key="12">
    <source>
        <dbReference type="SMART" id="SM01003"/>
    </source>
</evidence>
<reference evidence="13 14" key="1">
    <citation type="journal article" date="2014" name="PLoS ONE">
        <title>An emerging Mycoplasma associated with trichomoniasis, vaginal infection and disease.</title>
        <authorList>
            <consortium name="Vaginal Microbiome Consortium"/>
            <person name="Fettweis J.M."/>
            <person name="Serrano M.G."/>
            <person name="Huang B."/>
            <person name="Brooks J.P."/>
            <person name="Glascock A.L."/>
            <person name="Sheth N.U."/>
            <person name="Strauss J.F.III."/>
            <person name="Jefferson K.K."/>
            <person name="Buck G.A."/>
        </authorList>
    </citation>
    <scope>NUCLEOTIDE SEQUENCE [LARGE SCALE GENOMIC DNA]</scope>
    <source>
        <strain evidence="13 14">VCU_M1</strain>
    </source>
</reference>
<dbReference type="InterPro" id="IPR036291">
    <property type="entry name" value="NAD(P)-bd_dom_sf"/>
</dbReference>
<evidence type="ECO:0000256" key="8">
    <source>
        <dbReference type="PIRSR" id="PIRSR000183-1"/>
    </source>
</evidence>
<feature type="active site" description="Proton donor/acceptor" evidence="8">
    <location>
        <position position="94"/>
    </location>
</feature>
<feature type="binding site" evidence="10">
    <location>
        <begin position="273"/>
        <end position="276"/>
    </location>
    <ligand>
        <name>NAD(+)</name>
        <dbReference type="ChEBI" id="CHEBI:57540"/>
    </ligand>
</feature>
<organism evidence="13 14">
    <name type="scientific">Candidatus Malacoplasma girerdii</name>
    <dbReference type="NCBI Taxonomy" id="1318617"/>
    <lineage>
        <taxon>Bacteria</taxon>
        <taxon>Bacillati</taxon>
        <taxon>Mycoplasmatota</taxon>
        <taxon>Mycoplasmoidales</taxon>
        <taxon>Mycoplasmoidaceae</taxon>
        <taxon>Malacoplasma</taxon>
    </lineage>
</organism>
<dbReference type="InterPro" id="IPR007886">
    <property type="entry name" value="AlaDH/PNT_N"/>
</dbReference>
<dbReference type="NCBIfam" id="TIGR00518">
    <property type="entry name" value="alaDH"/>
    <property type="match status" value="1"/>
</dbReference>
<dbReference type="PANTHER" id="PTHR42795:SF1">
    <property type="entry name" value="ALANINE DEHYDROGENASE"/>
    <property type="match status" value="1"/>
</dbReference>
<comment type="function">
    <text evidence="6">May play a role in cell wall synthesis as L-alanine is an important constituent of the peptidoglycan layer.</text>
</comment>
<dbReference type="PROSITE" id="PS00837">
    <property type="entry name" value="ALADH_PNT_2"/>
    <property type="match status" value="1"/>
</dbReference>
<evidence type="ECO:0000256" key="6">
    <source>
        <dbReference type="ARBA" id="ARBA00056662"/>
    </source>
</evidence>
<evidence type="ECO:0000256" key="4">
    <source>
        <dbReference type="ARBA" id="ARBA00023027"/>
    </source>
</evidence>
<feature type="binding site" evidence="10">
    <location>
        <position position="195"/>
    </location>
    <ligand>
        <name>NAD(+)</name>
        <dbReference type="ChEBI" id="CHEBI:57540"/>
    </ligand>
</feature>
<keyword evidence="4 7" id="KW-0520">NAD</keyword>
<comment type="catalytic activity">
    <reaction evidence="5 7">
        <text>L-alanine + NAD(+) + H2O = pyruvate + NH4(+) + NADH + H(+)</text>
        <dbReference type="Rhea" id="RHEA:18405"/>
        <dbReference type="ChEBI" id="CHEBI:15361"/>
        <dbReference type="ChEBI" id="CHEBI:15377"/>
        <dbReference type="ChEBI" id="CHEBI:15378"/>
        <dbReference type="ChEBI" id="CHEBI:28938"/>
        <dbReference type="ChEBI" id="CHEBI:57540"/>
        <dbReference type="ChEBI" id="CHEBI:57945"/>
        <dbReference type="ChEBI" id="CHEBI:57972"/>
        <dbReference type="EC" id="1.4.1.1"/>
    </reaction>
</comment>
<dbReference type="GO" id="GO:0005886">
    <property type="term" value="C:plasma membrane"/>
    <property type="evidence" value="ECO:0007669"/>
    <property type="project" value="TreeGrafter"/>
</dbReference>
<dbReference type="InterPro" id="IPR008141">
    <property type="entry name" value="Ala_DH"/>
</dbReference>
<feature type="binding site" evidence="9">
    <location>
        <position position="15"/>
    </location>
    <ligand>
        <name>substrate</name>
    </ligand>
</feature>
<keyword evidence="10" id="KW-0547">Nucleotide-binding</keyword>
<dbReference type="SMART" id="SM01002">
    <property type="entry name" value="AlaDh_PNT_C"/>
    <property type="match status" value="1"/>
</dbReference>
<dbReference type="Pfam" id="PF01262">
    <property type="entry name" value="AlaDh_PNT_C"/>
    <property type="match status" value="1"/>
</dbReference>
<protein>
    <recommendedName>
        <fullName evidence="7">Alanine dehydrogenase</fullName>
        <ecNumber evidence="7">1.4.1.1</ecNumber>
    </recommendedName>
</protein>
<dbReference type="GO" id="GO:0000286">
    <property type="term" value="F:alanine dehydrogenase activity"/>
    <property type="evidence" value="ECO:0007669"/>
    <property type="project" value="UniProtKB-UniRule"/>
</dbReference>
<feature type="active site" description="Proton donor/acceptor" evidence="8">
    <location>
        <position position="276"/>
    </location>
</feature>
<dbReference type="KEGG" id="mgj:MGM1_5480"/>
<dbReference type="InterPro" id="IPR007698">
    <property type="entry name" value="AlaDH/PNT_NAD(H)-bd"/>
</dbReference>
<accession>A0A097STI1</accession>
<feature type="binding site" evidence="9">
    <location>
        <position position="73"/>
    </location>
    <ligand>
        <name>substrate</name>
    </ligand>
</feature>
<sequence>MKIGLPKEIKNNEGRVGLTPHAVSEFIKAGHTVFVEKNAGVESGFNDEEYIKAGASIVDTKTAWDQPMIVKVKEPLESEYKYFKENQIIYTYFHLAGDRALTDALMNKKVISVAYETMVKDGRLPLLAPMSRVAGKRSVIIAATHLEKHHGGEGILPGGVLGTEKGQFVIIGGGVAGENACRAALGLGANVTILDSNPKAIEFLNKCETCHGLTKIFGNKYIVETATPENIAKWVKQADAVISTVLVRGASAPKVVSEAMVKTMKKGSVIIDIAIDQGGSIETVDHITTHDKPTYVKHGVIHYAVANMPGATPRTATAALVHATTEYGLILAKEGIKAALHNDTILTGINTISGHLTCEPVSKTFTDIKLYDAKELVSKL</sequence>
<dbReference type="Gene3D" id="3.40.50.720">
    <property type="entry name" value="NAD(P)-binding Rossmann-like Domain"/>
    <property type="match status" value="2"/>
</dbReference>
<dbReference type="Pfam" id="PF05222">
    <property type="entry name" value="AlaDh_PNT_N"/>
    <property type="match status" value="1"/>
</dbReference>
<dbReference type="PIRSF" id="PIRSF000183">
    <property type="entry name" value="Alanine_dh"/>
    <property type="match status" value="1"/>
</dbReference>
<evidence type="ECO:0000256" key="2">
    <source>
        <dbReference type="ARBA" id="ARBA00005689"/>
    </source>
</evidence>
<evidence type="ECO:0000256" key="3">
    <source>
        <dbReference type="ARBA" id="ARBA00023002"/>
    </source>
</evidence>
<dbReference type="CDD" id="cd05305">
    <property type="entry name" value="L-AlaDH"/>
    <property type="match status" value="1"/>
</dbReference>
<feature type="binding site" evidence="10">
    <location>
        <position position="131"/>
    </location>
    <ligand>
        <name>NAD(+)</name>
        <dbReference type="ChEBI" id="CHEBI:57540"/>
    </ligand>
</feature>
<proteinExistence type="inferred from homology"/>
<dbReference type="SUPFAM" id="SSF51735">
    <property type="entry name" value="NAD(P)-binding Rossmann-fold domains"/>
    <property type="match status" value="1"/>
</dbReference>
<evidence type="ECO:0000259" key="11">
    <source>
        <dbReference type="SMART" id="SM01002"/>
    </source>
</evidence>
<dbReference type="eggNOG" id="COG0686">
    <property type="taxonomic scope" value="Bacteria"/>
</dbReference>
<name>A0A097STI1_9BACT</name>
<feature type="domain" description="Alanine dehydrogenase/pyridine nucleotide transhydrogenase NAD(H)-binding" evidence="11">
    <location>
        <begin position="146"/>
        <end position="304"/>
    </location>
</feature>
<dbReference type="EMBL" id="CP007711">
    <property type="protein sequence ID" value="AIV03906.1"/>
    <property type="molecule type" value="Genomic_DNA"/>
</dbReference>
<dbReference type="PANTHER" id="PTHR42795">
    <property type="entry name" value="ALANINE DEHYDROGENASE"/>
    <property type="match status" value="1"/>
</dbReference>
<evidence type="ECO:0000256" key="10">
    <source>
        <dbReference type="PIRSR" id="PIRSR000183-3"/>
    </source>
</evidence>
<keyword evidence="3 7" id="KW-0560">Oxidoreductase</keyword>
<dbReference type="FunFam" id="3.40.50.720:FF:000433">
    <property type="entry name" value="Alanine dehydrogenase 1"/>
    <property type="match status" value="1"/>
</dbReference>
<evidence type="ECO:0000256" key="9">
    <source>
        <dbReference type="PIRSR" id="PIRSR000183-2"/>
    </source>
</evidence>
<dbReference type="SMART" id="SM01003">
    <property type="entry name" value="AlaDh_PNT_N"/>
    <property type="match status" value="1"/>
</dbReference>
<feature type="domain" description="Alanine dehydrogenase/pyridine nucleotide transhydrogenase N-terminal" evidence="12">
    <location>
        <begin position="4"/>
        <end position="134"/>
    </location>
</feature>
<dbReference type="EC" id="1.4.1.1" evidence="7"/>
<feature type="binding site" evidence="10">
    <location>
        <begin position="305"/>
        <end position="308"/>
    </location>
    <ligand>
        <name>NAD(+)</name>
        <dbReference type="ChEBI" id="CHEBI:57540"/>
    </ligand>
</feature>
<dbReference type="HOGENOM" id="CLU_003376_3_0_14"/>
<dbReference type="GO" id="GO:0000166">
    <property type="term" value="F:nucleotide binding"/>
    <property type="evidence" value="ECO:0007669"/>
    <property type="project" value="UniProtKB-KW"/>
</dbReference>
<feature type="binding site" evidence="10">
    <location>
        <begin position="245"/>
        <end position="246"/>
    </location>
    <ligand>
        <name>NAD(+)</name>
        <dbReference type="ChEBI" id="CHEBI:57540"/>
    </ligand>
</feature>
<dbReference type="GO" id="GO:0042853">
    <property type="term" value="P:L-alanine catabolic process"/>
    <property type="evidence" value="ECO:0007669"/>
    <property type="project" value="InterPro"/>
</dbReference>
<keyword evidence="14" id="KW-1185">Reference proteome</keyword>
<comment type="similarity">
    <text evidence="2 7">Belongs to the AlaDH/PNT family.</text>
</comment>
<comment type="pathway">
    <text evidence="1">Amino-acid degradation; L-alanine degradation via dehydrogenase pathway; NH(3) and pyruvate from L-alanine: step 1/1.</text>
</comment>
<gene>
    <name evidence="13" type="primary">ald</name>
    <name evidence="13" type="ORF">MGM1_5480</name>
</gene>
<evidence type="ECO:0000256" key="5">
    <source>
        <dbReference type="ARBA" id="ARBA00049277"/>
    </source>
</evidence>
<dbReference type="Proteomes" id="UP000030066">
    <property type="component" value="Chromosome"/>
</dbReference>